<dbReference type="AlphaFoldDB" id="A0A1X9LPW2"/>
<dbReference type="Gene3D" id="1.10.150.130">
    <property type="match status" value="1"/>
</dbReference>
<accession>A0A1X9LPW2</accession>
<dbReference type="Proteomes" id="UP000192775">
    <property type="component" value="Chromosome"/>
</dbReference>
<dbReference type="Gene3D" id="1.10.443.10">
    <property type="entry name" value="Intergrase catalytic core"/>
    <property type="match status" value="1"/>
</dbReference>
<protein>
    <submittedName>
        <fullName evidence="3">Uncharacterized protein</fullName>
    </submittedName>
</protein>
<dbReference type="RefSeq" id="WP_085020630.1">
    <property type="nucleotide sequence ID" value="NZ_BMHD01000001.1"/>
</dbReference>
<evidence type="ECO:0000256" key="2">
    <source>
        <dbReference type="ARBA" id="ARBA00023172"/>
    </source>
</evidence>
<proteinExistence type="predicted"/>
<dbReference type="GO" id="GO:0006310">
    <property type="term" value="P:DNA recombination"/>
    <property type="evidence" value="ECO:0007669"/>
    <property type="project" value="UniProtKB-KW"/>
</dbReference>
<dbReference type="EMBL" id="CP020715">
    <property type="protein sequence ID" value="ARJ06492.1"/>
    <property type="molecule type" value="Genomic_DNA"/>
</dbReference>
<dbReference type="KEGG" id="cphy:B5808_15665"/>
<gene>
    <name evidence="3" type="ORF">B5808_15665</name>
</gene>
<keyword evidence="4" id="KW-1185">Reference proteome</keyword>
<dbReference type="InterPro" id="IPR011010">
    <property type="entry name" value="DNA_brk_join_enz"/>
</dbReference>
<name>A0A1X9LPW2_9MICO</name>
<keyword evidence="2" id="KW-0233">DNA recombination</keyword>
<dbReference type="GO" id="GO:0015074">
    <property type="term" value="P:DNA integration"/>
    <property type="evidence" value="ECO:0007669"/>
    <property type="project" value="InterPro"/>
</dbReference>
<sequence>MNAGGKVDWRRQTALYLLDRDLKESTKSGYRLSLNKYLDWCATYGLEADEVQPLELQDYAEHLRRVPLAAATIEHEMRAVKLFYRWLHERQLIKSDPARDIRFSFQQPQVRPVPTVEQLRSMWSSDLSALNRVIVGLMAIGGMKPREIVAADVLDLGRAEGVEILRVAGRRRPGEAPYVVLHASVAAAIHEYIGERNDGPLLLTSVGRRFTIAPLTRRVDRIGKDAKLPFKLFPLTLSFTLRAIAIEQGFAYPSVIRSVGEMETRRLAEWVSRAPANMDDHASLRLARLITLDQSSPEVRLGQASDALKHSEGPPAVAAAYAGAILERHLRGTCLRLEIPVRAENGKLSTYAAQLKARSMITTADIQIINRIQIIRDDAAHGWFEKVGNDEASWLIREAQSLIARMP</sequence>
<dbReference type="STRING" id="1619308.B5808_15665"/>
<reference evidence="3 4" key="1">
    <citation type="submission" date="2017-04" db="EMBL/GenBank/DDBJ databases">
        <authorList>
            <person name="Afonso C.L."/>
            <person name="Miller P.J."/>
            <person name="Scott M.A."/>
            <person name="Spackman E."/>
            <person name="Goraichik I."/>
            <person name="Dimitrov K.M."/>
            <person name="Suarez D.L."/>
            <person name="Swayne D.E."/>
        </authorList>
    </citation>
    <scope>NUCLEOTIDE SEQUENCE [LARGE SCALE GENOMIC DNA]</scope>
    <source>
        <strain evidence="4">XA(T)</strain>
    </source>
</reference>
<dbReference type="GO" id="GO:0003677">
    <property type="term" value="F:DNA binding"/>
    <property type="evidence" value="ECO:0007669"/>
    <property type="project" value="UniProtKB-UniRule"/>
</dbReference>
<dbReference type="SUPFAM" id="SSF56349">
    <property type="entry name" value="DNA breaking-rejoining enzymes"/>
    <property type="match status" value="1"/>
</dbReference>
<evidence type="ECO:0000313" key="3">
    <source>
        <dbReference type="EMBL" id="ARJ06492.1"/>
    </source>
</evidence>
<dbReference type="Pfam" id="PF02899">
    <property type="entry name" value="Phage_int_SAM_1"/>
    <property type="match status" value="1"/>
</dbReference>
<dbReference type="PROSITE" id="PS51900">
    <property type="entry name" value="CB"/>
    <property type="match status" value="1"/>
</dbReference>
<dbReference type="InterPro" id="IPR044068">
    <property type="entry name" value="CB"/>
</dbReference>
<dbReference type="InterPro" id="IPR004107">
    <property type="entry name" value="Integrase_SAM-like_N"/>
</dbReference>
<dbReference type="InterPro" id="IPR013762">
    <property type="entry name" value="Integrase-like_cat_sf"/>
</dbReference>
<organism evidence="3 4">
    <name type="scientific">Cnuibacter physcomitrellae</name>
    <dbReference type="NCBI Taxonomy" id="1619308"/>
    <lineage>
        <taxon>Bacteria</taxon>
        <taxon>Bacillati</taxon>
        <taxon>Actinomycetota</taxon>
        <taxon>Actinomycetes</taxon>
        <taxon>Micrococcales</taxon>
        <taxon>Microbacteriaceae</taxon>
        <taxon>Cnuibacter</taxon>
    </lineage>
</organism>
<evidence type="ECO:0000256" key="1">
    <source>
        <dbReference type="ARBA" id="ARBA00023125"/>
    </source>
</evidence>
<keyword evidence="1" id="KW-0238">DNA-binding</keyword>
<dbReference type="InterPro" id="IPR010998">
    <property type="entry name" value="Integrase_recombinase_N"/>
</dbReference>
<evidence type="ECO:0000313" key="4">
    <source>
        <dbReference type="Proteomes" id="UP000192775"/>
    </source>
</evidence>